<accession>A0A4U8WJJ1</accession>
<evidence type="ECO:0000313" key="2">
    <source>
        <dbReference type="Proteomes" id="UP000290013"/>
    </source>
</evidence>
<proteinExistence type="predicted"/>
<sequence>MKKIYSTICLVIASFCFSQVIISDDIGTANDKTSVLLEFANQNKGIILPYNRILPSGSGLVEGTILLDATDPANAKVKYYNGTWQDLSSGNGANLSSYLSIQPSTVIEDTTKGAIIGAPTSSANGVLILESSNKAMVLPMVDNTDNIPDPAPGMMVYINKEGAKRLAVFNGSKWTFWKS</sequence>
<gene>
    <name evidence="1" type="ORF">NCTC12078_00263</name>
</gene>
<reference evidence="1 2" key="1">
    <citation type="submission" date="2019-02" db="EMBL/GenBank/DDBJ databases">
        <authorList>
            <consortium name="Pathogen Informatics"/>
        </authorList>
    </citation>
    <scope>NUCLEOTIDE SEQUENCE [LARGE SCALE GENOMIC DNA]</scope>
    <source>
        <strain evidence="1 2">3012STDY6944375</strain>
    </source>
</reference>
<protein>
    <submittedName>
        <fullName evidence="1">Uncharacterized protein</fullName>
    </submittedName>
</protein>
<organism evidence="1 2">
    <name type="scientific">Chryseobacterium taihuense</name>
    <dbReference type="NCBI Taxonomy" id="1141221"/>
    <lineage>
        <taxon>Bacteria</taxon>
        <taxon>Pseudomonadati</taxon>
        <taxon>Bacteroidota</taxon>
        <taxon>Flavobacteriia</taxon>
        <taxon>Flavobacteriales</taxon>
        <taxon>Weeksellaceae</taxon>
        <taxon>Chryseobacterium group</taxon>
        <taxon>Chryseobacterium</taxon>
    </lineage>
</organism>
<dbReference type="RefSeq" id="WP_130913160.1">
    <property type="nucleotide sequence ID" value="NZ_LR215974.1"/>
</dbReference>
<evidence type="ECO:0000313" key="1">
    <source>
        <dbReference type="EMBL" id="VFB02289.1"/>
    </source>
</evidence>
<dbReference type="Proteomes" id="UP000290013">
    <property type="component" value="Chromosome"/>
</dbReference>
<dbReference type="KEGG" id="ctai:NCTC12078_00263"/>
<name>A0A4U8WJJ1_9FLAO</name>
<dbReference type="AlphaFoldDB" id="A0A4U8WJJ1"/>
<dbReference type="EMBL" id="LR215974">
    <property type="protein sequence ID" value="VFB02289.1"/>
    <property type="molecule type" value="Genomic_DNA"/>
</dbReference>